<dbReference type="AlphaFoldDB" id="A0A9W8UB95"/>
<dbReference type="InterPro" id="IPR032801">
    <property type="entry name" value="PXL2A/B/C"/>
</dbReference>
<sequence length="224" mass="24810">MPPETTTTTTNTAAATASDDVNTGFWKELDSWKTPIAKQVGPQVQVGAKAPWSQRLRLPDGKPTLVVFLRHCGCPFAEKTFRSLADLSDKVPSVHCIAVSHSSEEATDRWLPQVGGTWNIDMVIDEERDLYANWGLGISSTWHAVNPFTMWNVFSLGKNEGIWNRPTESGSRWQTSGAFAVDRDGTVRWAQVARTADDLPDLKAAMTALGFPPPVDKRRPKHDH</sequence>
<dbReference type="InterPro" id="IPR013766">
    <property type="entry name" value="Thioredoxin_domain"/>
</dbReference>
<feature type="domain" description="Thioredoxin" evidence="1">
    <location>
        <begin position="1"/>
        <end position="211"/>
    </location>
</feature>
<dbReference type="PANTHER" id="PTHR42336:SF1">
    <property type="entry name" value="ALKYL HYDROPEROXIDE REDUCTASE SUBUNIT C_ THIOL SPECIFIC ANTIOXIDANT DOMAIN-CONTAINING PROTEIN"/>
    <property type="match status" value="1"/>
</dbReference>
<dbReference type="Pfam" id="PF13911">
    <property type="entry name" value="AhpC-TSA_2"/>
    <property type="match status" value="1"/>
</dbReference>
<dbReference type="CDD" id="cd02970">
    <property type="entry name" value="PRX_like2"/>
    <property type="match status" value="1"/>
</dbReference>
<dbReference type="PROSITE" id="PS51352">
    <property type="entry name" value="THIOREDOXIN_2"/>
    <property type="match status" value="1"/>
</dbReference>
<reference evidence="2" key="1">
    <citation type="submission" date="2022-10" db="EMBL/GenBank/DDBJ databases">
        <title>Fusarium specimens isolated from Avocado Roots.</title>
        <authorList>
            <person name="Stajich J."/>
            <person name="Roper C."/>
            <person name="Heimlech-Rivalta G."/>
        </authorList>
    </citation>
    <scope>NUCLEOTIDE SEQUENCE</scope>
    <source>
        <strain evidence="2">CF00143</strain>
    </source>
</reference>
<evidence type="ECO:0000313" key="3">
    <source>
        <dbReference type="Proteomes" id="UP001152130"/>
    </source>
</evidence>
<organism evidence="2 3">
    <name type="scientific">Fusarium irregulare</name>
    <dbReference type="NCBI Taxonomy" id="2494466"/>
    <lineage>
        <taxon>Eukaryota</taxon>
        <taxon>Fungi</taxon>
        <taxon>Dikarya</taxon>
        <taxon>Ascomycota</taxon>
        <taxon>Pezizomycotina</taxon>
        <taxon>Sordariomycetes</taxon>
        <taxon>Hypocreomycetidae</taxon>
        <taxon>Hypocreales</taxon>
        <taxon>Nectriaceae</taxon>
        <taxon>Fusarium</taxon>
        <taxon>Fusarium incarnatum-equiseti species complex</taxon>
    </lineage>
</organism>
<dbReference type="SUPFAM" id="SSF52833">
    <property type="entry name" value="Thioredoxin-like"/>
    <property type="match status" value="1"/>
</dbReference>
<evidence type="ECO:0000313" key="2">
    <source>
        <dbReference type="EMBL" id="KAJ4018988.1"/>
    </source>
</evidence>
<gene>
    <name evidence="2" type="ORF">NW766_002688</name>
</gene>
<comment type="caution">
    <text evidence="2">The sequence shown here is derived from an EMBL/GenBank/DDBJ whole genome shotgun (WGS) entry which is preliminary data.</text>
</comment>
<dbReference type="Gene3D" id="3.40.30.10">
    <property type="entry name" value="Glutaredoxin"/>
    <property type="match status" value="1"/>
</dbReference>
<dbReference type="Proteomes" id="UP001152130">
    <property type="component" value="Unassembled WGS sequence"/>
</dbReference>
<dbReference type="EMBL" id="JAPDHF010000004">
    <property type="protein sequence ID" value="KAJ4018988.1"/>
    <property type="molecule type" value="Genomic_DNA"/>
</dbReference>
<keyword evidence="3" id="KW-1185">Reference proteome</keyword>
<dbReference type="PANTHER" id="PTHR42336">
    <property type="entry name" value="THIOREDOXIN DOMAIN-CONTAINING PROTEIN-RELATED"/>
    <property type="match status" value="1"/>
</dbReference>
<evidence type="ECO:0000259" key="1">
    <source>
        <dbReference type="PROSITE" id="PS51352"/>
    </source>
</evidence>
<proteinExistence type="predicted"/>
<name>A0A9W8UB95_9HYPO</name>
<protein>
    <recommendedName>
        <fullName evidence="1">Thioredoxin domain-containing protein</fullName>
    </recommendedName>
</protein>
<dbReference type="InterPro" id="IPR036249">
    <property type="entry name" value="Thioredoxin-like_sf"/>
</dbReference>
<accession>A0A9W8UB95</accession>